<keyword evidence="1" id="KW-0812">Transmembrane</keyword>
<organism evidence="2 3">
    <name type="scientific">Haloarcula rubra</name>
    <dbReference type="NCBI Taxonomy" id="2487747"/>
    <lineage>
        <taxon>Archaea</taxon>
        <taxon>Methanobacteriati</taxon>
        <taxon>Methanobacteriota</taxon>
        <taxon>Stenosarchaea group</taxon>
        <taxon>Halobacteria</taxon>
        <taxon>Halobacteriales</taxon>
        <taxon>Haloarculaceae</taxon>
        <taxon>Haloarcula</taxon>
    </lineage>
</organism>
<dbReference type="RefSeq" id="WP_220617520.1">
    <property type="nucleotide sequence ID" value="NZ_RKLR01000002.1"/>
</dbReference>
<proteinExistence type="predicted"/>
<keyword evidence="1" id="KW-1133">Transmembrane helix</keyword>
<keyword evidence="3" id="KW-1185">Reference proteome</keyword>
<dbReference type="Proteomes" id="UP001430377">
    <property type="component" value="Unassembled WGS sequence"/>
</dbReference>
<dbReference type="EMBL" id="RKLR01000002">
    <property type="protein sequence ID" value="MBX0322522.1"/>
    <property type="molecule type" value="Genomic_DNA"/>
</dbReference>
<name>A0AAW4PQC2_9EURY</name>
<dbReference type="AlphaFoldDB" id="A0AAW4PQC2"/>
<keyword evidence="1" id="KW-0472">Membrane</keyword>
<gene>
    <name evidence="2" type="ORF">EGH21_05720</name>
</gene>
<dbReference type="Pfam" id="PF24365">
    <property type="entry name" value="DUF7521"/>
    <property type="match status" value="1"/>
</dbReference>
<protein>
    <submittedName>
        <fullName evidence="2">Uncharacterized protein</fullName>
    </submittedName>
</protein>
<comment type="caution">
    <text evidence="2">The sequence shown here is derived from an EMBL/GenBank/DDBJ whole genome shotgun (WGS) entry which is preliminary data.</text>
</comment>
<accession>A0AAW4PQC2</accession>
<evidence type="ECO:0000313" key="3">
    <source>
        <dbReference type="Proteomes" id="UP001430377"/>
    </source>
</evidence>
<evidence type="ECO:0000256" key="1">
    <source>
        <dbReference type="SAM" id="Phobius"/>
    </source>
</evidence>
<feature type="transmembrane region" description="Helical" evidence="1">
    <location>
        <begin position="6"/>
        <end position="29"/>
    </location>
</feature>
<feature type="transmembrane region" description="Helical" evidence="1">
    <location>
        <begin position="66"/>
        <end position="91"/>
    </location>
</feature>
<sequence length="101" mass="10570">MDTTLLTMLAVLTSAVVLVLGGVITHLAYRAARRNGSPVMRRFAAGFGLVTLGLLLGGGVHQLLGWSFLGGVLLQRSVTALGFGLLVYSLYGHADTETARA</sequence>
<reference evidence="2 3" key="1">
    <citation type="submission" date="2021-06" db="EMBL/GenBank/DDBJ databases">
        <title>Halomicroarcula sp. a new haloarchaeum isolated from saline soil.</title>
        <authorList>
            <person name="Duran-Viseras A."/>
            <person name="Sanchez-Porro C."/>
            <person name="Ventosa A."/>
        </authorList>
    </citation>
    <scope>NUCLEOTIDE SEQUENCE [LARGE SCALE GENOMIC DNA]</scope>
    <source>
        <strain evidence="2 3">F13</strain>
    </source>
</reference>
<feature type="transmembrane region" description="Helical" evidence="1">
    <location>
        <begin position="41"/>
        <end position="60"/>
    </location>
</feature>
<dbReference type="InterPro" id="IPR055943">
    <property type="entry name" value="DUF7521"/>
</dbReference>
<evidence type="ECO:0000313" key="2">
    <source>
        <dbReference type="EMBL" id="MBX0322522.1"/>
    </source>
</evidence>